<keyword evidence="7 8" id="KW-0472">Membrane</keyword>
<dbReference type="GO" id="GO:0005886">
    <property type="term" value="C:plasma membrane"/>
    <property type="evidence" value="ECO:0007669"/>
    <property type="project" value="UniProtKB-SubCell"/>
</dbReference>
<dbReference type="AlphaFoldDB" id="A0A3B1EAC6"/>
<evidence type="ECO:0000256" key="1">
    <source>
        <dbReference type="ARBA" id="ARBA00004429"/>
    </source>
</evidence>
<reference evidence="9" key="1">
    <citation type="submission" date="2018-10" db="EMBL/GenBank/DDBJ databases">
        <authorList>
            <person name="Aoki K."/>
        </authorList>
    </citation>
    <scope>NUCLEOTIDE SEQUENCE</scope>
</reference>
<comment type="subcellular location">
    <subcellularLocation>
        <location evidence="1">Cell inner membrane</location>
        <topology evidence="1">Multi-pass membrane protein</topology>
    </subcellularLocation>
</comment>
<feature type="transmembrane region" description="Helical" evidence="8">
    <location>
        <begin position="80"/>
        <end position="98"/>
    </location>
</feature>
<evidence type="ECO:0000256" key="3">
    <source>
        <dbReference type="ARBA" id="ARBA00022475"/>
    </source>
</evidence>
<gene>
    <name evidence="9" type="ORF">MNB_ARC-1_978</name>
</gene>
<dbReference type="EMBL" id="UOYO01000050">
    <property type="protein sequence ID" value="VAY88368.1"/>
    <property type="molecule type" value="Genomic_DNA"/>
</dbReference>
<feature type="transmembrane region" description="Helical" evidence="8">
    <location>
        <begin position="281"/>
        <end position="307"/>
    </location>
</feature>
<feature type="transmembrane region" description="Helical" evidence="8">
    <location>
        <begin position="148"/>
        <end position="174"/>
    </location>
</feature>
<organism evidence="9">
    <name type="scientific">hydrothermal vent metagenome</name>
    <dbReference type="NCBI Taxonomy" id="652676"/>
    <lineage>
        <taxon>unclassified sequences</taxon>
        <taxon>metagenomes</taxon>
        <taxon>ecological metagenomes</taxon>
    </lineage>
</organism>
<evidence type="ECO:0000256" key="6">
    <source>
        <dbReference type="ARBA" id="ARBA00022989"/>
    </source>
</evidence>
<feature type="transmembrane region" description="Helical" evidence="8">
    <location>
        <begin position="240"/>
        <end position="261"/>
    </location>
</feature>
<evidence type="ECO:0000256" key="2">
    <source>
        <dbReference type="ARBA" id="ARBA00022448"/>
    </source>
</evidence>
<protein>
    <submittedName>
        <fullName evidence="9">Lipocalin-related protein and Bos/Can/Equ allergen</fullName>
    </submittedName>
</protein>
<evidence type="ECO:0000313" key="9">
    <source>
        <dbReference type="EMBL" id="VAY88368.1"/>
    </source>
</evidence>
<dbReference type="PANTHER" id="PTHR30574">
    <property type="entry name" value="INNER MEMBRANE PROTEIN YEDE"/>
    <property type="match status" value="1"/>
</dbReference>
<keyword evidence="5 8" id="KW-0812">Transmembrane</keyword>
<evidence type="ECO:0000256" key="5">
    <source>
        <dbReference type="ARBA" id="ARBA00022692"/>
    </source>
</evidence>
<dbReference type="InterPro" id="IPR007272">
    <property type="entry name" value="Sulf_transp_TsuA/YedE"/>
</dbReference>
<proteinExistence type="predicted"/>
<feature type="transmembrane region" description="Helical" evidence="8">
    <location>
        <begin position="313"/>
        <end position="332"/>
    </location>
</feature>
<feature type="transmembrane region" description="Helical" evidence="8">
    <location>
        <begin position="6"/>
        <end position="26"/>
    </location>
</feature>
<accession>A0A3B1EAC6</accession>
<keyword evidence="6 8" id="KW-1133">Transmembrane helix</keyword>
<evidence type="ECO:0000256" key="7">
    <source>
        <dbReference type="ARBA" id="ARBA00023136"/>
    </source>
</evidence>
<evidence type="ECO:0000256" key="8">
    <source>
        <dbReference type="SAM" id="Phobius"/>
    </source>
</evidence>
<evidence type="ECO:0000256" key="4">
    <source>
        <dbReference type="ARBA" id="ARBA00022519"/>
    </source>
</evidence>
<name>A0A3B1EAC6_9ZZZZ</name>
<feature type="transmembrane region" description="Helical" evidence="8">
    <location>
        <begin position="186"/>
        <end position="206"/>
    </location>
</feature>
<feature type="transmembrane region" description="Helical" evidence="8">
    <location>
        <begin position="119"/>
        <end position="136"/>
    </location>
</feature>
<feature type="transmembrane region" description="Helical" evidence="8">
    <location>
        <begin position="47"/>
        <end position="68"/>
    </location>
</feature>
<keyword evidence="3" id="KW-1003">Cell membrane</keyword>
<keyword evidence="2" id="KW-0813">Transport</keyword>
<dbReference type="PANTHER" id="PTHR30574:SF1">
    <property type="entry name" value="SULPHUR TRANSPORT DOMAIN-CONTAINING PROTEIN"/>
    <property type="match status" value="1"/>
</dbReference>
<keyword evidence="4" id="KW-0997">Cell inner membrane</keyword>
<sequence>MDINENAIYTVIAILLGFTYGVLAQLKQFCFSGGIKDIILFKHTRRTSSLIVAITTAILSTQLISYIYEIDLTQTRYYININYIFIILGGAMFGYGMMISDGCSSRHLVKVAQGDKHSFYILLSLGIFSYITYSIFLNYSDVIFSYNIIQLTTVVNSFKIPLLLIVVVLFYLLYLSLEKCTNFFQILDGFAIGLLVAIVWFVTAIISDDLFIETTNQSLSFVYPLGKLIEYLHSGFNNSYLIFSVLTVIGVLLGAFTSSLFNKQYSKKYMCDISQQNPPSLFKKIIGGAFMGVGGILAIGCTVGQGLSGVSTLSFASFLAISSIYISGFITAKYMHKNNALVACFVFDFKPL</sequence>
<dbReference type="Pfam" id="PF04143">
    <property type="entry name" value="Sulf_transp"/>
    <property type="match status" value="1"/>
</dbReference>